<sequence>MSNARTACLWIINGRTDLVSLWIKEEVGPVRIGLHVSELKQLPQAQVQDLLTNLTEEKRKGAEESREDSWSCCKAVTSVGRYSCYVTMCVTRHRTRGHEKNEKLRDGCAGRMSGHCPRTSPEGLHVRAQTLFRTFSGGLPLAAPWTEPAVVNAPDSDNLPLRSTVMILFTSLSILLATPGY</sequence>
<dbReference type="Ensembl" id="ENSSMAT00000020643.2">
    <property type="protein sequence ID" value="ENSSMAP00000020396.2"/>
    <property type="gene ID" value="ENSSMAG00000012523.2"/>
</dbReference>
<protein>
    <submittedName>
        <fullName evidence="1">Uncharacterized protein</fullName>
    </submittedName>
</protein>
<proteinExistence type="predicted"/>
<evidence type="ECO:0000313" key="1">
    <source>
        <dbReference type="Ensembl" id="ENSSMAP00000020396.2"/>
    </source>
</evidence>
<name>A0A8D3AM74_SCOMX</name>
<dbReference type="AlphaFoldDB" id="A0A8D3AM74"/>
<dbReference type="Proteomes" id="UP000694558">
    <property type="component" value="Chromosome 17"/>
</dbReference>
<evidence type="ECO:0000313" key="2">
    <source>
        <dbReference type="Proteomes" id="UP000694558"/>
    </source>
</evidence>
<organism evidence="1 2">
    <name type="scientific">Scophthalmus maximus</name>
    <name type="common">Turbot</name>
    <name type="synonym">Psetta maxima</name>
    <dbReference type="NCBI Taxonomy" id="52904"/>
    <lineage>
        <taxon>Eukaryota</taxon>
        <taxon>Metazoa</taxon>
        <taxon>Chordata</taxon>
        <taxon>Craniata</taxon>
        <taxon>Vertebrata</taxon>
        <taxon>Euteleostomi</taxon>
        <taxon>Actinopterygii</taxon>
        <taxon>Neopterygii</taxon>
        <taxon>Teleostei</taxon>
        <taxon>Neoteleostei</taxon>
        <taxon>Acanthomorphata</taxon>
        <taxon>Carangaria</taxon>
        <taxon>Pleuronectiformes</taxon>
        <taxon>Pleuronectoidei</taxon>
        <taxon>Scophthalmidae</taxon>
        <taxon>Scophthalmus</taxon>
    </lineage>
</organism>
<reference evidence="1" key="1">
    <citation type="submission" date="2023-05" db="EMBL/GenBank/DDBJ databases">
        <title>High-quality long-read genome of Scophthalmus maximus.</title>
        <authorList>
            <person name="Lien S."/>
            <person name="Martinez P."/>
        </authorList>
    </citation>
    <scope>NUCLEOTIDE SEQUENCE [LARGE SCALE GENOMIC DNA]</scope>
</reference>
<reference evidence="1" key="2">
    <citation type="submission" date="2025-08" db="UniProtKB">
        <authorList>
            <consortium name="Ensembl"/>
        </authorList>
    </citation>
    <scope>IDENTIFICATION</scope>
</reference>
<accession>A0A8D3AM74</accession>